<organism evidence="1">
    <name type="scientific">marine metagenome</name>
    <dbReference type="NCBI Taxonomy" id="408172"/>
    <lineage>
        <taxon>unclassified sequences</taxon>
        <taxon>metagenomes</taxon>
        <taxon>ecological metagenomes</taxon>
    </lineage>
</organism>
<dbReference type="Gene3D" id="1.25.40.10">
    <property type="entry name" value="Tetratricopeptide repeat domain"/>
    <property type="match status" value="1"/>
</dbReference>
<dbReference type="PROSITE" id="PS50005">
    <property type="entry name" value="TPR"/>
    <property type="match status" value="1"/>
</dbReference>
<accession>A0A381NAP7</accession>
<proteinExistence type="predicted"/>
<dbReference type="InterPro" id="IPR011990">
    <property type="entry name" value="TPR-like_helical_dom_sf"/>
</dbReference>
<gene>
    <name evidence="1" type="ORF">METZ01_LOCUS4469</name>
</gene>
<evidence type="ECO:0008006" key="2">
    <source>
        <dbReference type="Google" id="ProtNLM"/>
    </source>
</evidence>
<dbReference type="SMART" id="SM00028">
    <property type="entry name" value="TPR"/>
    <property type="match status" value="2"/>
</dbReference>
<dbReference type="InterPro" id="IPR019734">
    <property type="entry name" value="TPR_rpt"/>
</dbReference>
<dbReference type="SUPFAM" id="SSF48452">
    <property type="entry name" value="TPR-like"/>
    <property type="match status" value="1"/>
</dbReference>
<protein>
    <recommendedName>
        <fullName evidence="2">Tetratricopeptide repeat protein</fullName>
    </recommendedName>
</protein>
<dbReference type="AlphaFoldDB" id="A0A381NAP7"/>
<reference evidence="1" key="1">
    <citation type="submission" date="2018-05" db="EMBL/GenBank/DDBJ databases">
        <authorList>
            <person name="Lanie J.A."/>
            <person name="Ng W.-L."/>
            <person name="Kazmierczak K.M."/>
            <person name="Andrzejewski T.M."/>
            <person name="Davidsen T.M."/>
            <person name="Wayne K.J."/>
            <person name="Tettelin H."/>
            <person name="Glass J.I."/>
            <person name="Rusch D."/>
            <person name="Podicherti R."/>
            <person name="Tsui H.-C.T."/>
            <person name="Winkler M.E."/>
        </authorList>
    </citation>
    <scope>NUCLEOTIDE SEQUENCE</scope>
</reference>
<feature type="non-terminal residue" evidence="1">
    <location>
        <position position="128"/>
    </location>
</feature>
<evidence type="ECO:0000313" key="1">
    <source>
        <dbReference type="EMBL" id="SUZ51615.1"/>
    </source>
</evidence>
<name>A0A381NAP7_9ZZZZ</name>
<dbReference type="EMBL" id="UINC01000231">
    <property type="protein sequence ID" value="SUZ51615.1"/>
    <property type="molecule type" value="Genomic_DNA"/>
</dbReference>
<sequence>MAMVSLRSDTISADSLFALGNRYFSIEKYDYALDAYSAILEEVEHPDLYFNIGNTFYRLGDIGKAVWAYEKGLQFLPRHKDLNYNLDIVNTRVQDRIEVPQGYFFIEWYSSLKNKYTLQDLIVWGGLM</sequence>